<reference evidence="3 4" key="1">
    <citation type="journal article" date="2015" name="Genome Biol. Evol.">
        <title>Phylogenomic analyses indicate that early fungi evolved digesting cell walls of algal ancestors of land plants.</title>
        <authorList>
            <person name="Chang Y."/>
            <person name="Wang S."/>
            <person name="Sekimoto S."/>
            <person name="Aerts A.L."/>
            <person name="Choi C."/>
            <person name="Clum A."/>
            <person name="LaButti K.M."/>
            <person name="Lindquist E.A."/>
            <person name="Yee Ngan C."/>
            <person name="Ohm R.A."/>
            <person name="Salamov A.A."/>
            <person name="Grigoriev I.V."/>
            <person name="Spatafora J.W."/>
            <person name="Berbee M.L."/>
        </authorList>
    </citation>
    <scope>NUCLEOTIDE SEQUENCE [LARGE SCALE GENOMIC DNA]</scope>
    <source>
        <strain evidence="3 4">NRRL 28638</strain>
    </source>
</reference>
<dbReference type="PANTHER" id="PTHR47936:SF1">
    <property type="entry name" value="PENTATRICOPEPTIDE REPEAT-CONTAINING PROTEIN GUN1, CHLOROPLASTIC"/>
    <property type="match status" value="1"/>
</dbReference>
<dbReference type="Pfam" id="PF13812">
    <property type="entry name" value="PPR_3"/>
    <property type="match status" value="1"/>
</dbReference>
<dbReference type="EMBL" id="KQ964460">
    <property type="protein sequence ID" value="KXN72106.1"/>
    <property type="molecule type" value="Genomic_DNA"/>
</dbReference>
<organism evidence="3 4">
    <name type="scientific">Conidiobolus coronatus (strain ATCC 28846 / CBS 209.66 / NRRL 28638)</name>
    <name type="common">Delacroixia coronata</name>
    <dbReference type="NCBI Taxonomy" id="796925"/>
    <lineage>
        <taxon>Eukaryota</taxon>
        <taxon>Fungi</taxon>
        <taxon>Fungi incertae sedis</taxon>
        <taxon>Zoopagomycota</taxon>
        <taxon>Entomophthoromycotina</taxon>
        <taxon>Entomophthoromycetes</taxon>
        <taxon>Entomophthorales</taxon>
        <taxon>Ancylistaceae</taxon>
        <taxon>Conidiobolus</taxon>
    </lineage>
</organism>
<keyword evidence="4" id="KW-1185">Reference proteome</keyword>
<accession>A0A137PAV0</accession>
<dbReference type="Proteomes" id="UP000070444">
    <property type="component" value="Unassembled WGS sequence"/>
</dbReference>
<dbReference type="Pfam" id="PF01535">
    <property type="entry name" value="PPR"/>
    <property type="match status" value="1"/>
</dbReference>
<proteinExistence type="predicted"/>
<evidence type="ECO:0008006" key="5">
    <source>
        <dbReference type="Google" id="ProtNLM"/>
    </source>
</evidence>
<dbReference type="OrthoDB" id="185373at2759"/>
<evidence type="ECO:0000313" key="4">
    <source>
        <dbReference type="Proteomes" id="UP000070444"/>
    </source>
</evidence>
<protein>
    <recommendedName>
        <fullName evidence="5">Pentacotripeptide-repeat region of PRORP domain-containing protein</fullName>
    </recommendedName>
</protein>
<dbReference type="InterPro" id="IPR002885">
    <property type="entry name" value="PPR_rpt"/>
</dbReference>
<dbReference type="OMA" id="NISWIDE"/>
<evidence type="ECO:0000256" key="2">
    <source>
        <dbReference type="PROSITE-ProRule" id="PRU00708"/>
    </source>
</evidence>
<dbReference type="Gene3D" id="1.25.40.10">
    <property type="entry name" value="Tetratricopeptide repeat domain"/>
    <property type="match status" value="2"/>
</dbReference>
<gene>
    <name evidence="3" type="ORF">CONCODRAFT_5139</name>
</gene>
<feature type="repeat" description="PPR" evidence="2">
    <location>
        <begin position="472"/>
        <end position="506"/>
    </location>
</feature>
<evidence type="ECO:0000313" key="3">
    <source>
        <dbReference type="EMBL" id="KXN72106.1"/>
    </source>
</evidence>
<dbReference type="AlphaFoldDB" id="A0A137PAV0"/>
<name>A0A137PAV0_CONC2</name>
<dbReference type="STRING" id="796925.A0A137PAV0"/>
<sequence>MLKRVLANFSHQLNGNLDRNTKTFVNSLSRSLSTLKFDGNILTPSETKKQNLYTGIPTLLKVTTVNFEDKSHLADREEVKALLNLGELKTGENEVELEKFTIRSIMDTISYLAAKKSPVANTKEISKLLLEHILTSTKRQKEMNPDQYANLLDYLVGLQLKLDGLKDVLDIGKVFDLYLNHKSSLIVKHLKSQTLLIKLSTHREYHQCLPSLIDIITEKKIELHTSNSVYLIRHLLNHSKVRSVIKYQNFLKDRITGQALYRINYEFVRGYCQLGKMNLVEEIIESMQVKGVPIPFFFHLNIIHGYGSQGDIDKLSDHYVYLLNQNILKVPEKLTNTVSIYCKTSDQIQKVLNALTDLNAELVDELYIMNSKIKLSLINKDIITANYILEEMKEKGIEPNHLTFIPLLDYYTQINDFEKAWKVFTTSKQHILNSDHAKPIYDRIVNLCCIHKKPDLAYTLVNDILNNSKTLDCSTFSPLLEYYFKNHKLSRVIEIYDELFEKNSLPFDGYLFNIYLKSLCKLGDMNLVLNKFFKVLEEEKIFLQVEFIRLIAQGLGMNSNVYRILEFFNNPKILSKHPIDSSCYNSALFGLLLGRHWEEVYKFLELKEFDHNSRTLELVCGFGTRHERFSDVIYWYDKLIENNSKKIKPSPKTLEAVIISQFNLGNFSEVEKLFDLYSTNYNQKLSFKVLGFYLKSTIHLHNEAVAVKNFEKLKEKFKGLDTFEFSQI</sequence>
<keyword evidence="1" id="KW-0677">Repeat</keyword>
<dbReference type="InterPro" id="IPR011990">
    <property type="entry name" value="TPR-like_helical_dom_sf"/>
</dbReference>
<dbReference type="PROSITE" id="PS51375">
    <property type="entry name" value="PPR"/>
    <property type="match status" value="1"/>
</dbReference>
<dbReference type="PANTHER" id="PTHR47936">
    <property type="entry name" value="PPR_LONG DOMAIN-CONTAINING PROTEIN"/>
    <property type="match status" value="1"/>
</dbReference>
<evidence type="ECO:0000256" key="1">
    <source>
        <dbReference type="ARBA" id="ARBA00022737"/>
    </source>
</evidence>